<keyword evidence="2" id="KW-1185">Reference proteome</keyword>
<organism evidence="1 2">
    <name type="scientific">Halococcoides cellulosivorans</name>
    <dbReference type="NCBI Taxonomy" id="1679096"/>
    <lineage>
        <taxon>Archaea</taxon>
        <taxon>Methanobacteriati</taxon>
        <taxon>Methanobacteriota</taxon>
        <taxon>Stenosarchaea group</taxon>
        <taxon>Halobacteria</taxon>
        <taxon>Halobacteriales</taxon>
        <taxon>Haloarculaceae</taxon>
        <taxon>Halococcoides</taxon>
    </lineage>
</organism>
<evidence type="ECO:0000313" key="2">
    <source>
        <dbReference type="Proteomes" id="UP000244727"/>
    </source>
</evidence>
<dbReference type="Proteomes" id="UP000244727">
    <property type="component" value="Chromosome"/>
</dbReference>
<proteinExistence type="predicted"/>
<name>A0A2R4WZ32_9EURY</name>
<reference evidence="1 2" key="1">
    <citation type="submission" date="2018-04" db="EMBL/GenBank/DDBJ databases">
        <title>Halococcoides cellulosivorans gen. nov., sp. nov., an extremely halophilic cellulose-utilizing haloarchaeon from hypersaline lakes.</title>
        <authorList>
            <person name="Sorokin D.Y."/>
            <person name="Toshchakov S.V."/>
            <person name="Samarov N.I."/>
            <person name="Korzhenkov A."/>
            <person name="Kublanov I.V."/>
        </authorList>
    </citation>
    <scope>NUCLEOTIDE SEQUENCE [LARGE SCALE GENOMIC DNA]</scope>
    <source>
        <strain evidence="1 2">HArcel1</strain>
    </source>
</reference>
<gene>
    <name evidence="1" type="ORF">HARCEL1_03240</name>
</gene>
<dbReference type="EMBL" id="CP028858">
    <property type="protein sequence ID" value="AWB26798.1"/>
    <property type="molecule type" value="Genomic_DNA"/>
</dbReference>
<dbReference type="AlphaFoldDB" id="A0A2R4WZ32"/>
<evidence type="ECO:0000313" key="1">
    <source>
        <dbReference type="EMBL" id="AWB26798.1"/>
    </source>
</evidence>
<accession>A0A2R4WZ32</accession>
<dbReference type="InterPro" id="IPR058264">
    <property type="entry name" value="DUF7958"/>
</dbReference>
<dbReference type="KEGG" id="harc:HARCEL1_03240"/>
<sequence length="229" mass="26492">MRWDGGIEKHTVDKNTYPHAVEDRTLDEQKVMTQTSHRAKLAAQREFPDADILDPEWVPEQLERAIEAIQAMPVDRFAAEFGTYYRYVTATYEDTDVPEGSAEGIYQPFLVTDDNEIEYVPTPVVQYEDLATGESQMTHRESRFEELVDEPRFTKFTATLPPLEIDDGAYEFPEGFQIFLIEHFGAKIRDVYRHVGEDPPEPYDEADGIGKFLTAADDEYYRDFIEMIQ</sequence>
<dbReference type="Pfam" id="PF25858">
    <property type="entry name" value="DUF7958"/>
    <property type="match status" value="1"/>
</dbReference>
<protein>
    <submittedName>
        <fullName evidence="1">Uncharacterized protein</fullName>
    </submittedName>
</protein>